<dbReference type="AlphaFoldDB" id="A0A7K3WDE6"/>
<proteinExistence type="predicted"/>
<keyword evidence="2" id="KW-1185">Reference proteome</keyword>
<name>A0A7K3WDE6_9ACTN</name>
<dbReference type="InterPro" id="IPR029787">
    <property type="entry name" value="Nucleotide_cyclase"/>
</dbReference>
<dbReference type="RefSeq" id="WP_152727583.1">
    <property type="nucleotide sequence ID" value="NZ_JAABOZ010000001.1"/>
</dbReference>
<dbReference type="EMBL" id="JAAGWK010000012">
    <property type="protein sequence ID" value="NEL54387.1"/>
    <property type="molecule type" value="Genomic_DNA"/>
</dbReference>
<protein>
    <submittedName>
        <fullName evidence="1">Adenylate/guanylate cyclase domain-containing protein</fullName>
    </submittedName>
</protein>
<gene>
    <name evidence="1" type="ORF">G1H19_10275</name>
</gene>
<dbReference type="Proteomes" id="UP000470470">
    <property type="component" value="Unassembled WGS sequence"/>
</dbReference>
<sequence length="239" mass="25984">MSLKDDVDKAVADTFSANWTTVQRASAVDAVPDPDKMGYSEGVVVPCTYLYADMANSSGLQTTSPQDTVAKIMRVFLNVSVRVIRSLDGHVRSFDGDRVMGIFSGPVKEDRAVKAAMRINYAVRQLIQPAAKTRFGSLAKSGWELQHACGIATGETLMARAGVRGNDDMISIGVAPNLAAKLSDIRDWPRATFIGSGTYKALTDSGKLSEGRNMWVGPIDLQMGSGTYSYYKSGYWWSF</sequence>
<reference evidence="1 2" key="1">
    <citation type="submission" date="2020-02" db="EMBL/GenBank/DDBJ databases">
        <title>The whole genome sequence of CPCC 205119.</title>
        <authorList>
            <person name="Jiang Z."/>
        </authorList>
    </citation>
    <scope>NUCLEOTIDE SEQUENCE [LARGE SCALE GENOMIC DNA]</scope>
    <source>
        <strain evidence="1 2">CPCC 205119</strain>
    </source>
</reference>
<dbReference type="SUPFAM" id="SSF55073">
    <property type="entry name" value="Nucleotide cyclase"/>
    <property type="match status" value="1"/>
</dbReference>
<organism evidence="1 2">
    <name type="scientific">Goekera deserti</name>
    <dbReference type="NCBI Taxonomy" id="2497753"/>
    <lineage>
        <taxon>Bacteria</taxon>
        <taxon>Bacillati</taxon>
        <taxon>Actinomycetota</taxon>
        <taxon>Actinomycetes</taxon>
        <taxon>Geodermatophilales</taxon>
        <taxon>Geodermatophilaceae</taxon>
        <taxon>Goekera</taxon>
    </lineage>
</organism>
<evidence type="ECO:0000313" key="2">
    <source>
        <dbReference type="Proteomes" id="UP000470470"/>
    </source>
</evidence>
<comment type="caution">
    <text evidence="1">The sequence shown here is derived from an EMBL/GenBank/DDBJ whole genome shotgun (WGS) entry which is preliminary data.</text>
</comment>
<dbReference type="Gene3D" id="3.30.70.1230">
    <property type="entry name" value="Nucleotide cyclase"/>
    <property type="match status" value="1"/>
</dbReference>
<accession>A0A7K3WDE6</accession>
<evidence type="ECO:0000313" key="1">
    <source>
        <dbReference type="EMBL" id="NEL54387.1"/>
    </source>
</evidence>